<evidence type="ECO:0000313" key="3">
    <source>
        <dbReference type="Proteomes" id="UP000199615"/>
    </source>
</evidence>
<feature type="compositionally biased region" description="Basic and acidic residues" evidence="1">
    <location>
        <begin position="31"/>
        <end position="40"/>
    </location>
</feature>
<name>A0A1H8M446_9BRAD</name>
<dbReference type="RefSeq" id="WP_092681299.1">
    <property type="nucleotide sequence ID" value="NZ_FODT01000001.1"/>
</dbReference>
<protein>
    <submittedName>
        <fullName evidence="2">Uncharacterized protein</fullName>
    </submittedName>
</protein>
<accession>A0A1H8M446</accession>
<dbReference type="Proteomes" id="UP000199615">
    <property type="component" value="Unassembled WGS sequence"/>
</dbReference>
<gene>
    <name evidence="2" type="ORF">SAMN05444123_101355</name>
</gene>
<reference evidence="3" key="1">
    <citation type="submission" date="2016-10" db="EMBL/GenBank/DDBJ databases">
        <authorList>
            <person name="Varghese N."/>
            <person name="Submissions S."/>
        </authorList>
    </citation>
    <scope>NUCLEOTIDE SEQUENCE [LARGE SCALE GENOMIC DNA]</scope>
    <source>
        <strain evidence="3">DSM 123</strain>
    </source>
</reference>
<feature type="region of interest" description="Disordered" evidence="1">
    <location>
        <begin position="31"/>
        <end position="73"/>
    </location>
</feature>
<dbReference type="AlphaFoldDB" id="A0A1H8M446"/>
<proteinExistence type="predicted"/>
<feature type="compositionally biased region" description="Basic and acidic residues" evidence="1">
    <location>
        <begin position="61"/>
        <end position="73"/>
    </location>
</feature>
<dbReference type="OrthoDB" id="10004139at2"/>
<keyword evidence="3" id="KW-1185">Reference proteome</keyword>
<evidence type="ECO:0000256" key="1">
    <source>
        <dbReference type="SAM" id="MobiDB-lite"/>
    </source>
</evidence>
<sequence>MLEPERATALSGPALMGCDAMAGWLSIMKKDRSKDEDHGKTKPPPMLLPVDDLYDSGDIAAPERDRDDEQRDL</sequence>
<organism evidence="2 3">
    <name type="scientific">Rhodopseudomonas pseudopalustris</name>
    <dbReference type="NCBI Taxonomy" id="1513892"/>
    <lineage>
        <taxon>Bacteria</taxon>
        <taxon>Pseudomonadati</taxon>
        <taxon>Pseudomonadota</taxon>
        <taxon>Alphaproteobacteria</taxon>
        <taxon>Hyphomicrobiales</taxon>
        <taxon>Nitrobacteraceae</taxon>
        <taxon>Rhodopseudomonas</taxon>
    </lineage>
</organism>
<dbReference type="EMBL" id="FODT01000001">
    <property type="protein sequence ID" value="SEO12081.1"/>
    <property type="molecule type" value="Genomic_DNA"/>
</dbReference>
<evidence type="ECO:0000313" key="2">
    <source>
        <dbReference type="EMBL" id="SEO12081.1"/>
    </source>
</evidence>
<dbReference type="PROSITE" id="PS51257">
    <property type="entry name" value="PROKAR_LIPOPROTEIN"/>
    <property type="match status" value="1"/>
</dbReference>